<dbReference type="AlphaFoldDB" id="A0A292ZF96"/>
<reference evidence="2 4" key="2">
    <citation type="journal article" date="2013" name="Environ. Sci. Technol.">
        <title>The 4-tert-butylphenol-utilizing bacterium Sphingobium fuliginis OMI can degrade bisphenols via phenolic ring hydroxylation and meta-cleavage pathway.</title>
        <authorList>
            <person name="Ogata Y."/>
            <person name="Goda S."/>
            <person name="Toyama T."/>
            <person name="Sei K."/>
            <person name="Ike M."/>
        </authorList>
    </citation>
    <scope>NUCLEOTIDE SEQUENCE [LARGE SCALE GENOMIC DNA]</scope>
    <source>
        <strain evidence="2 4">OMI</strain>
    </source>
</reference>
<accession>A0A292ZF96</accession>
<reference evidence="2" key="3">
    <citation type="submission" date="2017-10" db="EMBL/GenBank/DDBJ databases">
        <title>Bioaugmenting a lab-scale membrane bioreactor with Sphingobium fuliginis OMI to degrade 4-tert-butylphenol.</title>
        <authorList>
            <person name="Takada K."/>
            <person name="Shiba T."/>
            <person name="Soda S."/>
            <person name="Inoue D."/>
            <person name="Miyake M."/>
            <person name="Eguchi M."/>
            <person name="Ike M."/>
        </authorList>
    </citation>
    <scope>NUCLEOTIDE SEQUENCE</scope>
    <source>
        <strain evidence="2">OMI</strain>
    </source>
</reference>
<evidence type="ECO:0000313" key="4">
    <source>
        <dbReference type="Proteomes" id="UP000221538"/>
    </source>
</evidence>
<dbReference type="SUPFAM" id="SSF53901">
    <property type="entry name" value="Thiolase-like"/>
    <property type="match status" value="2"/>
</dbReference>
<evidence type="ECO:0000313" key="2">
    <source>
        <dbReference type="EMBL" id="GAY21534.1"/>
    </source>
</evidence>
<proteinExistence type="predicted"/>
<gene>
    <name evidence="3" type="ORF">H5V43_05100</name>
    <name evidence="2" type="ORF">SFOMI_2083</name>
</gene>
<dbReference type="Proteomes" id="UP000593663">
    <property type="component" value="Chromosome 1"/>
</dbReference>
<name>A0A292ZF96_SPHSA</name>
<protein>
    <submittedName>
        <fullName evidence="2 3">Thiolase</fullName>
    </submittedName>
</protein>
<dbReference type="InterPro" id="IPR055140">
    <property type="entry name" value="Thiolase_C_2"/>
</dbReference>
<dbReference type="EMBL" id="BEWI01000031">
    <property type="protein sequence ID" value="GAY21534.1"/>
    <property type="molecule type" value="Genomic_DNA"/>
</dbReference>
<dbReference type="RefSeq" id="WP_025548110.1">
    <property type="nucleotide sequence ID" value="NZ_BATN01000018.1"/>
</dbReference>
<dbReference type="InterPro" id="IPR016039">
    <property type="entry name" value="Thiolase-like"/>
</dbReference>
<sequence>MTLQKGLGGNRIAITGVGETPFLRKGEEGVMKMMTRASLAAIADAGLTPKDIDGYISNKYAGHGSDEIAFAIGAGEKRFCATTDSVGGTATSGQALQLAQMAIEAGLARHVLVPYAIQSTKPGGVYGFHAREPQKAGIEMPVGFFGQPTYFATMANRYAHDYGMTEEEQASIPMTYRAWAVLTPSAQRRDPMDLEAYRQSPMISTPLRAADCCLTTDGGGAYVVSAVEEARDMPHPVVSVQGLGLGFNNWPQGVLFTQTPCTYDFPGEVSAKLAYAMAGCDPKDLDLAQIYDGFTISALVQTEMLGLCERGEGPRFYAAGHGMPGGRMPINTSGGHMSGGYVPGMNLLIEAVRQLRGQEGERQVPDAKLCAVAGLGGNNHSTTILARS</sequence>
<organism evidence="2 4">
    <name type="scientific">Sphingobium fuliginis (strain ATCC 27551)</name>
    <dbReference type="NCBI Taxonomy" id="336203"/>
    <lineage>
        <taxon>Bacteria</taxon>
        <taxon>Pseudomonadati</taxon>
        <taxon>Pseudomonadota</taxon>
        <taxon>Alphaproteobacteria</taxon>
        <taxon>Sphingomonadales</taxon>
        <taxon>Sphingomonadaceae</taxon>
        <taxon>Sphingobium</taxon>
    </lineage>
</organism>
<dbReference type="GO" id="GO:0003988">
    <property type="term" value="F:acetyl-CoA C-acyltransferase activity"/>
    <property type="evidence" value="ECO:0007669"/>
    <property type="project" value="UniProtKB-ARBA"/>
</dbReference>
<evidence type="ECO:0000313" key="5">
    <source>
        <dbReference type="Proteomes" id="UP000593663"/>
    </source>
</evidence>
<reference evidence="2" key="4">
    <citation type="submission" date="2017-10" db="EMBL/GenBank/DDBJ databases">
        <authorList>
            <person name="Banno H."/>
            <person name="Chua N.-H."/>
        </authorList>
    </citation>
    <scope>NUCLEOTIDE SEQUENCE</scope>
    <source>
        <strain evidence="2">OMI</strain>
    </source>
</reference>
<dbReference type="PIRSF" id="PIRSF000429">
    <property type="entry name" value="Ac-CoA_Ac_transf"/>
    <property type="match status" value="1"/>
</dbReference>
<dbReference type="EMBL" id="CP060035">
    <property type="protein sequence ID" value="QOT72513.1"/>
    <property type="molecule type" value="Genomic_DNA"/>
</dbReference>
<reference evidence="3" key="6">
    <citation type="journal article" date="2021" name="Microbiol. Resour. Announc.">
        <title>Complete Genome Sequence of Sphingobium barthaii KK22, a High-Molecular-Weight Polycyclic Aromatic Hydrocarbon-Degrading Soil Bacterium.</title>
        <authorList>
            <person name="Mori J.F."/>
            <person name="Kanaly R.A."/>
        </authorList>
    </citation>
    <scope>NUCLEOTIDE SEQUENCE</scope>
    <source>
        <strain evidence="3">KK22</strain>
    </source>
</reference>
<dbReference type="Pfam" id="PF22691">
    <property type="entry name" value="Thiolase_C_1"/>
    <property type="match status" value="1"/>
</dbReference>
<dbReference type="KEGG" id="sbar:H5V43_05100"/>
<evidence type="ECO:0000313" key="3">
    <source>
        <dbReference type="EMBL" id="QOT72513.1"/>
    </source>
</evidence>
<dbReference type="PANTHER" id="PTHR42870">
    <property type="entry name" value="ACETYL-COA C-ACETYLTRANSFERASE"/>
    <property type="match status" value="1"/>
</dbReference>
<dbReference type="CDD" id="cd00829">
    <property type="entry name" value="SCP-x_thiolase"/>
    <property type="match status" value="1"/>
</dbReference>
<feature type="domain" description="Thiolase C-terminal" evidence="1">
    <location>
        <begin position="266"/>
        <end position="386"/>
    </location>
</feature>
<reference evidence="5" key="5">
    <citation type="submission" date="2020-08" db="EMBL/GenBank/DDBJ databases">
        <title>Complete genome sequence of Sphingobium barthaii strain KK22, a high-molecular-weight polycyclic aromatic hydrocarbon-degrading soil bacterium.</title>
        <authorList>
            <person name="Mori J.F."/>
            <person name="Kanaly R.A."/>
        </authorList>
    </citation>
    <scope>NUCLEOTIDE SEQUENCE [LARGE SCALE GENOMIC DNA]</scope>
    <source>
        <strain evidence="5">KK22</strain>
    </source>
</reference>
<dbReference type="InterPro" id="IPR002155">
    <property type="entry name" value="Thiolase"/>
</dbReference>
<reference evidence="2 4" key="1">
    <citation type="journal article" date="2013" name="Biodegradation">
        <title>Occurrence of 4-tert-butylphenol (4-t-BP) biodegradation in an aquatic sample caused by the presence of Spirodela polyrrhiza and isolation of a 4-t-BP-utilizing bacterium.</title>
        <authorList>
            <person name="Ogata Y."/>
            <person name="Toyama T."/>
            <person name="Yu N."/>
            <person name="Wang X."/>
            <person name="Sei K."/>
            <person name="Ike M."/>
        </authorList>
    </citation>
    <scope>NUCLEOTIDE SEQUENCE [LARGE SCALE GENOMIC DNA]</scope>
    <source>
        <strain evidence="2 4">OMI</strain>
    </source>
</reference>
<evidence type="ECO:0000259" key="1">
    <source>
        <dbReference type="Pfam" id="PF22691"/>
    </source>
</evidence>
<dbReference type="Gene3D" id="3.40.47.10">
    <property type="match status" value="1"/>
</dbReference>
<dbReference type="Proteomes" id="UP000221538">
    <property type="component" value="Unassembled WGS sequence"/>
</dbReference>
<dbReference type="PANTHER" id="PTHR42870:SF1">
    <property type="entry name" value="NON-SPECIFIC LIPID-TRANSFER PROTEIN-LIKE 2"/>
    <property type="match status" value="1"/>
</dbReference>